<dbReference type="STRING" id="1285928.SAMN04487894_101585"/>
<evidence type="ECO:0000313" key="1">
    <source>
        <dbReference type="EMBL" id="SDC20074.1"/>
    </source>
</evidence>
<protein>
    <submittedName>
        <fullName evidence="1">Uncharacterized protein</fullName>
    </submittedName>
</protein>
<proteinExistence type="predicted"/>
<keyword evidence="2" id="KW-1185">Reference proteome</keyword>
<evidence type="ECO:0000313" key="2">
    <source>
        <dbReference type="Proteomes" id="UP000198757"/>
    </source>
</evidence>
<organism evidence="1 2">
    <name type="scientific">Niabella drilacis (strain DSM 25811 / CCM 8410 / CCUG 62505 / LMG 26954 / E90)</name>
    <dbReference type="NCBI Taxonomy" id="1285928"/>
    <lineage>
        <taxon>Bacteria</taxon>
        <taxon>Pseudomonadati</taxon>
        <taxon>Bacteroidota</taxon>
        <taxon>Chitinophagia</taxon>
        <taxon>Chitinophagales</taxon>
        <taxon>Chitinophagaceae</taxon>
        <taxon>Niabella</taxon>
    </lineage>
</organism>
<name>A0A1G6JMW5_NIADE</name>
<reference evidence="2" key="1">
    <citation type="submission" date="2016-10" db="EMBL/GenBank/DDBJ databases">
        <authorList>
            <person name="Varghese N."/>
            <person name="Submissions S."/>
        </authorList>
    </citation>
    <scope>NUCLEOTIDE SEQUENCE [LARGE SCALE GENOMIC DNA]</scope>
    <source>
        <strain evidence="2">DSM 25811 / CCM 8410 / LMG 26954 / E90</strain>
    </source>
</reference>
<dbReference type="EMBL" id="FMZO01000001">
    <property type="protein sequence ID" value="SDC20074.1"/>
    <property type="molecule type" value="Genomic_DNA"/>
</dbReference>
<gene>
    <name evidence="1" type="ORF">SAMN04487894_101585</name>
</gene>
<dbReference type="Proteomes" id="UP000198757">
    <property type="component" value="Unassembled WGS sequence"/>
</dbReference>
<sequence>MTGLELFNFFFKFQKLLFIFGLIKNPVLYMKESPSQVYYLPPDICALQVLKKN</sequence>
<dbReference type="AlphaFoldDB" id="A0A1G6JMW5"/>
<accession>A0A1G6JMW5</accession>